<evidence type="ECO:0000313" key="5">
    <source>
        <dbReference type="Proteomes" id="UP000232196"/>
    </source>
</evidence>
<dbReference type="OrthoDB" id="9815923at2"/>
<keyword evidence="4" id="KW-0808">Transferase</keyword>
<dbReference type="PANTHER" id="PTHR43630:SF2">
    <property type="entry name" value="GLYCOSYLTRANSFERASE"/>
    <property type="match status" value="1"/>
</dbReference>
<dbReference type="Gene3D" id="3.90.550.10">
    <property type="entry name" value="Spore Coat Polysaccharide Biosynthesis Protein SpsA, Chain A"/>
    <property type="match status" value="1"/>
</dbReference>
<dbReference type="RefSeq" id="WP_100706005.1">
    <property type="nucleotide sequence ID" value="NZ_NPDL01000003.1"/>
</dbReference>
<evidence type="ECO:0000256" key="2">
    <source>
        <dbReference type="SAM" id="MobiDB-lite"/>
    </source>
</evidence>
<comment type="caution">
    <text evidence="4">The sequence shown here is derived from an EMBL/GenBank/DDBJ whole genome shotgun (WGS) entry which is preliminary data.</text>
</comment>
<name>A0A2M9XEU5_9LEPT</name>
<reference evidence="4 5" key="1">
    <citation type="submission" date="2017-07" db="EMBL/GenBank/DDBJ databases">
        <title>Leptospira spp. isolated from tropical soils.</title>
        <authorList>
            <person name="Thibeaux R."/>
            <person name="Iraola G."/>
            <person name="Ferres I."/>
            <person name="Bierque E."/>
            <person name="Girault D."/>
            <person name="Soupe-Gilbert M.-E."/>
            <person name="Picardeau M."/>
            <person name="Goarant C."/>
        </authorList>
    </citation>
    <scope>NUCLEOTIDE SEQUENCE [LARGE SCALE GENOMIC DNA]</scope>
    <source>
        <strain evidence="4 5">MCA1-C-A1</strain>
    </source>
</reference>
<protein>
    <submittedName>
        <fullName evidence="4">Glycosyl transferase</fullName>
    </submittedName>
</protein>
<feature type="domain" description="Glycosyltransferase 2-like" evidence="3">
    <location>
        <begin position="38"/>
        <end position="166"/>
    </location>
</feature>
<feature type="region of interest" description="Disordered" evidence="2">
    <location>
        <begin position="1"/>
        <end position="24"/>
    </location>
</feature>
<dbReference type="EMBL" id="NPDN01000003">
    <property type="protein sequence ID" value="PJZ26215.1"/>
    <property type="molecule type" value="Genomic_DNA"/>
</dbReference>
<dbReference type="SUPFAM" id="SSF53448">
    <property type="entry name" value="Nucleotide-diphospho-sugar transferases"/>
    <property type="match status" value="1"/>
</dbReference>
<dbReference type="Pfam" id="PF00535">
    <property type="entry name" value="Glycos_transf_2"/>
    <property type="match status" value="1"/>
</dbReference>
<sequence>MAESVKTKETSSSKKKKSKAKAPLSRNEVRERFLKKLSVAIITYNEEANIGDCIKSCRDIADEIIVLDSNSTDKTKEISESFPEVRFSSQNFKGHVEQKNDAISLCKNEWILSLDADERLSEELRESLRAFLESPEDPSLNGLKVSRLTFHMGRFIRFSGWYPQTKYRIIRKSKSKWTGENPHDYLVVEGKGKKIKGDILHYSFADLSQQVDTINKFSSIVSWTRWKKNKNFSLARTIIKPFGKFVEIYFFKLGFLDGFPGFTIAISSAYSTFLKEAKVYELGKKLIERPSNLRKDYGK</sequence>
<dbReference type="InterPro" id="IPR001173">
    <property type="entry name" value="Glyco_trans_2-like"/>
</dbReference>
<dbReference type="AlphaFoldDB" id="A0A2M9XEU5"/>
<evidence type="ECO:0000256" key="1">
    <source>
        <dbReference type="ARBA" id="ARBA00038494"/>
    </source>
</evidence>
<evidence type="ECO:0000313" key="4">
    <source>
        <dbReference type="EMBL" id="PJZ26215.1"/>
    </source>
</evidence>
<dbReference type="Proteomes" id="UP000232196">
    <property type="component" value="Unassembled WGS sequence"/>
</dbReference>
<dbReference type="GO" id="GO:0016740">
    <property type="term" value="F:transferase activity"/>
    <property type="evidence" value="ECO:0007669"/>
    <property type="project" value="UniProtKB-KW"/>
</dbReference>
<proteinExistence type="inferred from homology"/>
<evidence type="ECO:0000259" key="3">
    <source>
        <dbReference type="Pfam" id="PF00535"/>
    </source>
</evidence>
<gene>
    <name evidence="4" type="ORF">CH357_06850</name>
</gene>
<dbReference type="CDD" id="cd02511">
    <property type="entry name" value="Beta4Glucosyltransferase"/>
    <property type="match status" value="1"/>
</dbReference>
<keyword evidence="5" id="KW-1185">Reference proteome</keyword>
<comment type="similarity">
    <text evidence="1">Belongs to the glycosyltransferase 2 family. WaaE/KdtX subfamily.</text>
</comment>
<organism evidence="4 5">
    <name type="scientific">Leptospira hartskeerlii</name>
    <dbReference type="NCBI Taxonomy" id="2023177"/>
    <lineage>
        <taxon>Bacteria</taxon>
        <taxon>Pseudomonadati</taxon>
        <taxon>Spirochaetota</taxon>
        <taxon>Spirochaetia</taxon>
        <taxon>Leptospirales</taxon>
        <taxon>Leptospiraceae</taxon>
        <taxon>Leptospira</taxon>
    </lineage>
</organism>
<dbReference type="PANTHER" id="PTHR43630">
    <property type="entry name" value="POLY-BETA-1,6-N-ACETYL-D-GLUCOSAMINE SYNTHASE"/>
    <property type="match status" value="1"/>
</dbReference>
<dbReference type="InterPro" id="IPR029044">
    <property type="entry name" value="Nucleotide-diphossugar_trans"/>
</dbReference>
<accession>A0A2M9XEU5</accession>
<feature type="compositionally biased region" description="Basic and acidic residues" evidence="2">
    <location>
        <begin position="1"/>
        <end position="12"/>
    </location>
</feature>